<dbReference type="Proteomes" id="UP001597176">
    <property type="component" value="Unassembled WGS sequence"/>
</dbReference>
<evidence type="ECO:0000256" key="1">
    <source>
        <dbReference type="SAM" id="MobiDB-lite"/>
    </source>
</evidence>
<gene>
    <name evidence="2" type="ORF">ACFQ4G_18965</name>
</gene>
<dbReference type="EMBL" id="JBHTND010000034">
    <property type="protein sequence ID" value="MFD1303656.1"/>
    <property type="molecule type" value="Genomic_DNA"/>
</dbReference>
<feature type="region of interest" description="Disordered" evidence="1">
    <location>
        <begin position="74"/>
        <end position="103"/>
    </location>
</feature>
<keyword evidence="3" id="KW-1185">Reference proteome</keyword>
<evidence type="ECO:0000313" key="3">
    <source>
        <dbReference type="Proteomes" id="UP001597176"/>
    </source>
</evidence>
<evidence type="ECO:0000313" key="2">
    <source>
        <dbReference type="EMBL" id="MFD1303656.1"/>
    </source>
</evidence>
<dbReference type="RefSeq" id="WP_238209114.1">
    <property type="nucleotide sequence ID" value="NZ_JBHTND010000034.1"/>
</dbReference>
<name>A0ABW3X3S7_9HYPH</name>
<organism evidence="2 3">
    <name type="scientific">Methylobacterium marchantiae</name>
    <dbReference type="NCBI Taxonomy" id="600331"/>
    <lineage>
        <taxon>Bacteria</taxon>
        <taxon>Pseudomonadati</taxon>
        <taxon>Pseudomonadota</taxon>
        <taxon>Alphaproteobacteria</taxon>
        <taxon>Hyphomicrobiales</taxon>
        <taxon>Methylobacteriaceae</taxon>
        <taxon>Methylobacterium</taxon>
    </lineage>
</organism>
<comment type="caution">
    <text evidence="2">The sequence shown here is derived from an EMBL/GenBank/DDBJ whole genome shotgun (WGS) entry which is preliminary data.</text>
</comment>
<proteinExistence type="predicted"/>
<protein>
    <submittedName>
        <fullName evidence="2">Uncharacterized protein</fullName>
    </submittedName>
</protein>
<reference evidence="3" key="1">
    <citation type="journal article" date="2019" name="Int. J. Syst. Evol. Microbiol.">
        <title>The Global Catalogue of Microorganisms (GCM) 10K type strain sequencing project: providing services to taxonomists for standard genome sequencing and annotation.</title>
        <authorList>
            <consortium name="The Broad Institute Genomics Platform"/>
            <consortium name="The Broad Institute Genome Sequencing Center for Infectious Disease"/>
            <person name="Wu L."/>
            <person name="Ma J."/>
        </authorList>
    </citation>
    <scope>NUCLEOTIDE SEQUENCE [LARGE SCALE GENOMIC DNA]</scope>
    <source>
        <strain evidence="3">CCUG 56108</strain>
    </source>
</reference>
<accession>A0ABW3X3S7</accession>
<sequence>MARIPVALPPSPAPNLRLLGLIRIDDTDLAIVRDLGDRKVHRLRTGDVFQDWTVTIVSRAAIELSRDEDRQELRMFSSRGDQKRNDADEPQDDAPSPVKVPELTMEMFKQRFPQRGPTP</sequence>